<feature type="DNA-binding region" description="H-T-H motif" evidence="2">
    <location>
        <begin position="61"/>
        <end position="80"/>
    </location>
</feature>
<evidence type="ECO:0000313" key="6">
    <source>
        <dbReference type="Proteomes" id="UP000317940"/>
    </source>
</evidence>
<evidence type="ECO:0000256" key="3">
    <source>
        <dbReference type="SAM" id="MobiDB-lite"/>
    </source>
</evidence>
<dbReference type="InterPro" id="IPR041674">
    <property type="entry name" value="TetR_C_22"/>
</dbReference>
<dbReference type="EMBL" id="VIWT01000001">
    <property type="protein sequence ID" value="TWG01211.1"/>
    <property type="molecule type" value="Genomic_DNA"/>
</dbReference>
<dbReference type="OrthoDB" id="9816320at2"/>
<accession>A0A561UPD6</accession>
<evidence type="ECO:0000259" key="4">
    <source>
        <dbReference type="PROSITE" id="PS50977"/>
    </source>
</evidence>
<dbReference type="InterPro" id="IPR050109">
    <property type="entry name" value="HTH-type_TetR-like_transc_reg"/>
</dbReference>
<dbReference type="PROSITE" id="PS50977">
    <property type="entry name" value="HTH_TETR_2"/>
    <property type="match status" value="1"/>
</dbReference>
<protein>
    <submittedName>
        <fullName evidence="5">TetR family transcriptional regulator</fullName>
    </submittedName>
</protein>
<comment type="caution">
    <text evidence="5">The sequence shown here is derived from an EMBL/GenBank/DDBJ whole genome shotgun (WGS) entry which is preliminary data.</text>
</comment>
<gene>
    <name evidence="5" type="ORF">FHX73_115103</name>
</gene>
<evidence type="ECO:0000313" key="5">
    <source>
        <dbReference type="EMBL" id="TWG01211.1"/>
    </source>
</evidence>
<organism evidence="5 6">
    <name type="scientific">Kitasatospora viridis</name>
    <dbReference type="NCBI Taxonomy" id="281105"/>
    <lineage>
        <taxon>Bacteria</taxon>
        <taxon>Bacillati</taxon>
        <taxon>Actinomycetota</taxon>
        <taxon>Actinomycetes</taxon>
        <taxon>Kitasatosporales</taxon>
        <taxon>Streptomycetaceae</taxon>
        <taxon>Kitasatospora</taxon>
    </lineage>
</organism>
<dbReference type="PRINTS" id="PR00455">
    <property type="entry name" value="HTHTETR"/>
</dbReference>
<dbReference type="InterPro" id="IPR001647">
    <property type="entry name" value="HTH_TetR"/>
</dbReference>
<keyword evidence="6" id="KW-1185">Reference proteome</keyword>
<dbReference type="SUPFAM" id="SSF46689">
    <property type="entry name" value="Homeodomain-like"/>
    <property type="match status" value="1"/>
</dbReference>
<dbReference type="InterPro" id="IPR009057">
    <property type="entry name" value="Homeodomain-like_sf"/>
</dbReference>
<dbReference type="PANTHER" id="PTHR30055:SF226">
    <property type="entry name" value="HTH-TYPE TRANSCRIPTIONAL REGULATOR PKSA"/>
    <property type="match status" value="1"/>
</dbReference>
<dbReference type="PANTHER" id="PTHR30055">
    <property type="entry name" value="HTH-TYPE TRANSCRIPTIONAL REGULATOR RUTR"/>
    <property type="match status" value="1"/>
</dbReference>
<dbReference type="Gene3D" id="1.10.357.10">
    <property type="entry name" value="Tetracycline Repressor, domain 2"/>
    <property type="match status" value="1"/>
</dbReference>
<keyword evidence="1 2" id="KW-0238">DNA-binding</keyword>
<name>A0A561UPD6_9ACTN</name>
<reference evidence="5 6" key="1">
    <citation type="submission" date="2019-06" db="EMBL/GenBank/DDBJ databases">
        <title>Sequencing the genomes of 1000 actinobacteria strains.</title>
        <authorList>
            <person name="Klenk H.-P."/>
        </authorList>
    </citation>
    <scope>NUCLEOTIDE SEQUENCE [LARGE SCALE GENOMIC DNA]</scope>
    <source>
        <strain evidence="5 6">DSM 44826</strain>
    </source>
</reference>
<dbReference type="Pfam" id="PF00440">
    <property type="entry name" value="TetR_N"/>
    <property type="match status" value="1"/>
</dbReference>
<dbReference type="AlphaFoldDB" id="A0A561UPD6"/>
<dbReference type="Proteomes" id="UP000317940">
    <property type="component" value="Unassembled WGS sequence"/>
</dbReference>
<evidence type="ECO:0000256" key="2">
    <source>
        <dbReference type="PROSITE-ProRule" id="PRU00335"/>
    </source>
</evidence>
<proteinExistence type="predicted"/>
<dbReference type="RefSeq" id="WP_145907258.1">
    <property type="nucleotide sequence ID" value="NZ_BAAAMZ010000040.1"/>
</dbReference>
<evidence type="ECO:0000256" key="1">
    <source>
        <dbReference type="ARBA" id="ARBA00023125"/>
    </source>
</evidence>
<dbReference type="Pfam" id="PF17928">
    <property type="entry name" value="TetR_C_22"/>
    <property type="match status" value="1"/>
</dbReference>
<feature type="region of interest" description="Disordered" evidence="3">
    <location>
        <begin position="1"/>
        <end position="34"/>
    </location>
</feature>
<feature type="domain" description="HTH tetR-type" evidence="4">
    <location>
        <begin position="38"/>
        <end position="98"/>
    </location>
</feature>
<dbReference type="GO" id="GO:0003700">
    <property type="term" value="F:DNA-binding transcription factor activity"/>
    <property type="evidence" value="ECO:0007669"/>
    <property type="project" value="TreeGrafter"/>
</dbReference>
<dbReference type="GO" id="GO:0000976">
    <property type="term" value="F:transcription cis-regulatory region binding"/>
    <property type="evidence" value="ECO:0007669"/>
    <property type="project" value="TreeGrafter"/>
</dbReference>
<sequence length="229" mass="25210">MPEPDATALPGVPAQSDTQSDAPALPGALRAPQQARSREKVARILAATARLLAELPYAELGTKRIAAEAGVSVGMLYRFFPDKHAIATALAADWLDRFVASTERVLASSPATPELLLARLLDAQAEFRRAQPGFRRLWYAGPALPALREHDERTDRTIAELVHRALVRDHGYPDSAEFALRTRLAVRTAAGLLNQAFEQDPEGDPAVLTETRLMLERWLLHRPDTPKRS</sequence>